<reference evidence="2 3" key="1">
    <citation type="submission" date="2019-10" db="EMBL/GenBank/DDBJ databases">
        <authorList>
            <person name="Palmer J.M."/>
        </authorList>
    </citation>
    <scope>NUCLEOTIDE SEQUENCE [LARGE SCALE GENOMIC DNA]</scope>
    <source>
        <strain evidence="2 3">TWF730</strain>
    </source>
</reference>
<protein>
    <submittedName>
        <fullName evidence="2">Uncharacterized protein</fullName>
    </submittedName>
</protein>
<dbReference type="PIRSF" id="PIRSF007951">
    <property type="entry name" value="Hemolysin, aegerolysin type"/>
    <property type="match status" value="1"/>
</dbReference>
<name>A0AAV9VP92_9PEZI</name>
<sequence>MALKQRISLAIKNKTTTELKIQKAQIEYGRFHAPNDISNEIPRSQVEGQSIPAGGSFTINSSGREDAAIGTEGTVYITADGSEIVKVYWNVPWGAYVNELTPTVVSDSYSVNVPEDVPQDGPIGNISVEISDA</sequence>
<comment type="similarity">
    <text evidence="1">Belongs to the aegerolysin family.</text>
</comment>
<comment type="caution">
    <text evidence="2">The sequence shown here is derived from an EMBL/GenBank/DDBJ whole genome shotgun (WGS) entry which is preliminary data.</text>
</comment>
<evidence type="ECO:0000313" key="2">
    <source>
        <dbReference type="EMBL" id="KAK6362965.1"/>
    </source>
</evidence>
<dbReference type="InterPro" id="IPR009413">
    <property type="entry name" value="Aegerolysin-typ"/>
</dbReference>
<organism evidence="2 3">
    <name type="scientific">Orbilia blumenaviensis</name>
    <dbReference type="NCBI Taxonomy" id="1796055"/>
    <lineage>
        <taxon>Eukaryota</taxon>
        <taxon>Fungi</taxon>
        <taxon>Dikarya</taxon>
        <taxon>Ascomycota</taxon>
        <taxon>Pezizomycotina</taxon>
        <taxon>Orbiliomycetes</taxon>
        <taxon>Orbiliales</taxon>
        <taxon>Orbiliaceae</taxon>
        <taxon>Orbilia</taxon>
    </lineage>
</organism>
<dbReference type="GO" id="GO:0019836">
    <property type="term" value="P:symbiont-mediated hemolysis of host erythrocyte"/>
    <property type="evidence" value="ECO:0007669"/>
    <property type="project" value="InterPro"/>
</dbReference>
<dbReference type="EMBL" id="JAVHNS010000001">
    <property type="protein sequence ID" value="KAK6362965.1"/>
    <property type="molecule type" value="Genomic_DNA"/>
</dbReference>
<dbReference type="Pfam" id="PF06355">
    <property type="entry name" value="Aegerolysin"/>
    <property type="match status" value="1"/>
</dbReference>
<dbReference type="AlphaFoldDB" id="A0AAV9VP92"/>
<proteinExistence type="inferred from homology"/>
<gene>
    <name evidence="2" type="ORF">TWF730_000413</name>
</gene>
<keyword evidence="3" id="KW-1185">Reference proteome</keyword>
<evidence type="ECO:0000256" key="1">
    <source>
        <dbReference type="ARBA" id="ARBA00010795"/>
    </source>
</evidence>
<accession>A0AAV9VP92</accession>
<dbReference type="Gene3D" id="2.60.270.50">
    <property type="match status" value="1"/>
</dbReference>
<dbReference type="Proteomes" id="UP001373714">
    <property type="component" value="Unassembled WGS sequence"/>
</dbReference>
<evidence type="ECO:0000313" key="3">
    <source>
        <dbReference type="Proteomes" id="UP001373714"/>
    </source>
</evidence>